<feature type="transmembrane region" description="Helical" evidence="8">
    <location>
        <begin position="165"/>
        <end position="182"/>
    </location>
</feature>
<protein>
    <submittedName>
        <fullName evidence="10">Inner membrane transport protein YnfM</fullName>
    </submittedName>
</protein>
<keyword evidence="7 8" id="KW-0472">Membrane</keyword>
<feature type="transmembrane region" description="Helical" evidence="8">
    <location>
        <begin position="279"/>
        <end position="296"/>
    </location>
</feature>
<dbReference type="AlphaFoldDB" id="A0A6N3ET29"/>
<keyword evidence="6 8" id="KW-1133">Transmembrane helix</keyword>
<dbReference type="GO" id="GO:0022857">
    <property type="term" value="F:transmembrane transporter activity"/>
    <property type="evidence" value="ECO:0007669"/>
    <property type="project" value="InterPro"/>
</dbReference>
<name>A0A6N3ET29_STASI</name>
<keyword evidence="3" id="KW-0813">Transport</keyword>
<dbReference type="Pfam" id="PF07690">
    <property type="entry name" value="MFS_1"/>
    <property type="match status" value="1"/>
</dbReference>
<keyword evidence="5 8" id="KW-0812">Transmembrane</keyword>
<accession>A0A6N3ET29</accession>
<evidence type="ECO:0000256" key="6">
    <source>
        <dbReference type="ARBA" id="ARBA00022989"/>
    </source>
</evidence>
<dbReference type="SUPFAM" id="SSF103473">
    <property type="entry name" value="MFS general substrate transporter"/>
    <property type="match status" value="1"/>
</dbReference>
<feature type="transmembrane region" description="Helical" evidence="8">
    <location>
        <begin position="334"/>
        <end position="355"/>
    </location>
</feature>
<evidence type="ECO:0000313" key="10">
    <source>
        <dbReference type="EMBL" id="VYU42339.1"/>
    </source>
</evidence>
<dbReference type="EMBL" id="CACRUO010000055">
    <property type="protein sequence ID" value="VYU42339.1"/>
    <property type="molecule type" value="Genomic_DNA"/>
</dbReference>
<feature type="transmembrane region" description="Helical" evidence="8">
    <location>
        <begin position="49"/>
        <end position="68"/>
    </location>
</feature>
<dbReference type="GO" id="GO:0005886">
    <property type="term" value="C:plasma membrane"/>
    <property type="evidence" value="ECO:0007669"/>
    <property type="project" value="UniProtKB-SubCell"/>
</dbReference>
<evidence type="ECO:0000259" key="9">
    <source>
        <dbReference type="PROSITE" id="PS50850"/>
    </source>
</evidence>
<evidence type="ECO:0000256" key="2">
    <source>
        <dbReference type="ARBA" id="ARBA00008335"/>
    </source>
</evidence>
<evidence type="ECO:0000256" key="4">
    <source>
        <dbReference type="ARBA" id="ARBA00022475"/>
    </source>
</evidence>
<proteinExistence type="inferred from homology"/>
<comment type="similarity">
    <text evidence="2">Belongs to the major facilitator superfamily.</text>
</comment>
<evidence type="ECO:0000256" key="1">
    <source>
        <dbReference type="ARBA" id="ARBA00004651"/>
    </source>
</evidence>
<dbReference type="PROSITE" id="PS50850">
    <property type="entry name" value="MFS"/>
    <property type="match status" value="1"/>
</dbReference>
<dbReference type="InterPro" id="IPR036259">
    <property type="entry name" value="MFS_trans_sf"/>
</dbReference>
<evidence type="ECO:0000256" key="5">
    <source>
        <dbReference type="ARBA" id="ARBA00022692"/>
    </source>
</evidence>
<feature type="transmembrane region" description="Helical" evidence="8">
    <location>
        <begin position="102"/>
        <end position="123"/>
    </location>
</feature>
<dbReference type="RefSeq" id="WP_156666954.1">
    <property type="nucleotide sequence ID" value="NZ_CACRUO010000055.1"/>
</dbReference>
<keyword evidence="4" id="KW-1003">Cell membrane</keyword>
<feature type="transmembrane region" description="Helical" evidence="8">
    <location>
        <begin position="77"/>
        <end position="96"/>
    </location>
</feature>
<gene>
    <name evidence="10" type="primary">ynfM</name>
    <name evidence="10" type="ORF">SSLFYP27_02195</name>
</gene>
<feature type="transmembrane region" description="Helical" evidence="8">
    <location>
        <begin position="7"/>
        <end position="29"/>
    </location>
</feature>
<feature type="transmembrane region" description="Helical" evidence="8">
    <location>
        <begin position="212"/>
        <end position="234"/>
    </location>
</feature>
<comment type="subcellular location">
    <subcellularLocation>
        <location evidence="1">Cell membrane</location>
        <topology evidence="1">Multi-pass membrane protein</topology>
    </subcellularLocation>
</comment>
<dbReference type="PANTHER" id="PTHR43271:SF2">
    <property type="entry name" value="BLL2771 PROTEIN"/>
    <property type="match status" value="1"/>
</dbReference>
<organism evidence="10">
    <name type="scientific">Staphylococcus simulans</name>
    <dbReference type="NCBI Taxonomy" id="1286"/>
    <lineage>
        <taxon>Bacteria</taxon>
        <taxon>Bacillati</taxon>
        <taxon>Bacillota</taxon>
        <taxon>Bacilli</taxon>
        <taxon>Bacillales</taxon>
        <taxon>Staphylococcaceae</taxon>
        <taxon>Staphylococcus</taxon>
    </lineage>
</organism>
<dbReference type="InterPro" id="IPR020846">
    <property type="entry name" value="MFS_dom"/>
</dbReference>
<evidence type="ECO:0000256" key="7">
    <source>
        <dbReference type="ARBA" id="ARBA00023136"/>
    </source>
</evidence>
<feature type="transmembrane region" description="Helical" evidence="8">
    <location>
        <begin position="367"/>
        <end position="386"/>
    </location>
</feature>
<feature type="transmembrane region" description="Helical" evidence="8">
    <location>
        <begin position="246"/>
        <end position="267"/>
    </location>
</feature>
<feature type="transmembrane region" description="Helical" evidence="8">
    <location>
        <begin position="302"/>
        <end position="322"/>
    </location>
</feature>
<dbReference type="PANTHER" id="PTHR43271">
    <property type="entry name" value="BLL2771 PROTEIN"/>
    <property type="match status" value="1"/>
</dbReference>
<evidence type="ECO:0000256" key="8">
    <source>
        <dbReference type="SAM" id="Phobius"/>
    </source>
</evidence>
<sequence length="394" mass="43415">MKQPSLNYNLITTVFFISGIAVMCSLYSAIPLMPIMGKELHLSEGATTLIGVVFSVSYSVSCMFYGIIADKFGKKKVILIGLAMLTLTTFAIGFIHNFALLLFVRVLQGIATASFSPVSLTYVTEVFPIHKRVTAISFISTSFMLSGVIGQNLSDIIAAHMSWRIVYFVLTVVYLLLIVWIYRAIPKSPYHMPDTKFSVFFKNMRHIFDNKGIVLCFFVSLTILTSFVSMYALLNEYLTSDPINADLTTISSVKLFGLIGMLLALSAGRLSDFIGVKRIILISLITAGISLILMGVTHNLIIITLFSVIFIAGISFVIPSVISQIGLLTTKDKGFFLSINTFMLFIGTAIAPVLSMQLLNNMQSFKMMFIVLSIVNFIGFIIALGIPKKSVVDQ</sequence>
<dbReference type="CDD" id="cd17324">
    <property type="entry name" value="MFS_NepI_like"/>
    <property type="match status" value="1"/>
</dbReference>
<dbReference type="InterPro" id="IPR011701">
    <property type="entry name" value="MFS"/>
</dbReference>
<reference evidence="10" key="1">
    <citation type="submission" date="2019-11" db="EMBL/GenBank/DDBJ databases">
        <authorList>
            <person name="Feng L."/>
        </authorList>
    </citation>
    <scope>NUCLEOTIDE SEQUENCE</scope>
    <source>
        <strain evidence="10">SsimulansLFYP27</strain>
    </source>
</reference>
<dbReference type="Gene3D" id="1.20.1250.20">
    <property type="entry name" value="MFS general substrate transporter like domains"/>
    <property type="match status" value="2"/>
</dbReference>
<feature type="transmembrane region" description="Helical" evidence="8">
    <location>
        <begin position="135"/>
        <end position="153"/>
    </location>
</feature>
<evidence type="ECO:0000256" key="3">
    <source>
        <dbReference type="ARBA" id="ARBA00022448"/>
    </source>
</evidence>
<feature type="domain" description="Major facilitator superfamily (MFS) profile" evidence="9">
    <location>
        <begin position="7"/>
        <end position="391"/>
    </location>
</feature>